<proteinExistence type="predicted"/>
<dbReference type="EMBL" id="CAJNDS010002609">
    <property type="protein sequence ID" value="CAE7543741.1"/>
    <property type="molecule type" value="Genomic_DNA"/>
</dbReference>
<name>A0A812TYQ6_9DINO</name>
<dbReference type="Proteomes" id="UP000604046">
    <property type="component" value="Unassembled WGS sequence"/>
</dbReference>
<evidence type="ECO:0000313" key="1">
    <source>
        <dbReference type="EMBL" id="CAE7543741.1"/>
    </source>
</evidence>
<dbReference type="AlphaFoldDB" id="A0A812TYQ6"/>
<evidence type="ECO:0000313" key="2">
    <source>
        <dbReference type="Proteomes" id="UP000604046"/>
    </source>
</evidence>
<comment type="caution">
    <text evidence="1">The sequence shown here is derived from an EMBL/GenBank/DDBJ whole genome shotgun (WGS) entry which is preliminary data.</text>
</comment>
<accession>A0A812TYQ6</accession>
<reference evidence="1" key="1">
    <citation type="submission" date="2021-02" db="EMBL/GenBank/DDBJ databases">
        <authorList>
            <person name="Dougan E. K."/>
            <person name="Rhodes N."/>
            <person name="Thang M."/>
            <person name="Chan C."/>
        </authorList>
    </citation>
    <scope>NUCLEOTIDE SEQUENCE</scope>
</reference>
<gene>
    <name evidence="1" type="ORF">SNAT2548_LOCUS30493</name>
</gene>
<protein>
    <submittedName>
        <fullName evidence="1">Uncharacterized protein</fullName>
    </submittedName>
</protein>
<organism evidence="1 2">
    <name type="scientific">Symbiodinium natans</name>
    <dbReference type="NCBI Taxonomy" id="878477"/>
    <lineage>
        <taxon>Eukaryota</taxon>
        <taxon>Sar</taxon>
        <taxon>Alveolata</taxon>
        <taxon>Dinophyceae</taxon>
        <taxon>Suessiales</taxon>
        <taxon>Symbiodiniaceae</taxon>
        <taxon>Symbiodinium</taxon>
    </lineage>
</organism>
<keyword evidence="2" id="KW-1185">Reference proteome</keyword>
<sequence>MALGCSMKHARSYLKPLLPILVKHLEDGNKVWFGKLGAILPKGWHKSKRSNDRNDKPHINLTHCCLVSSILERHLTPWLPLTLACLLVLRQNGSCLSHDFHGFIRFSMTDVEDHLYASSFLIGNVFTFSHVFPCYVVVSILEVLCLPPRAGQATTTATFGDSREGFFFFD</sequence>